<keyword evidence="1" id="KW-1133">Transmembrane helix</keyword>
<dbReference type="Proteomes" id="UP000054164">
    <property type="component" value="Unassembled WGS sequence"/>
</dbReference>
<feature type="transmembrane region" description="Helical" evidence="1">
    <location>
        <begin position="140"/>
        <end position="161"/>
    </location>
</feature>
<dbReference type="GO" id="GO:0080120">
    <property type="term" value="P:CAAX-box protein maturation"/>
    <property type="evidence" value="ECO:0007669"/>
    <property type="project" value="UniProtKB-ARBA"/>
</dbReference>
<dbReference type="InterPro" id="IPR003675">
    <property type="entry name" value="Rce1/LyrA-like_dom"/>
</dbReference>
<keyword evidence="1" id="KW-0472">Membrane</keyword>
<sequence>MVAIKNINDKMLNLSKPKFIFAILLLNFIISVLFIPIKIFYETYAGPMGGVDIKNLTILFITAVIIAPLWETLIYQMGVIKLFSLNKKIKNNKLILIIISSIFFGLAHVGYSILYFFYGFMIGITLAYSFIVYEEKENSGFWVTAIIHSLMNLTTFVIHILTL</sequence>
<dbReference type="HOGENOM" id="CLU_137814_0_0_9"/>
<feature type="transmembrane region" description="Helical" evidence="1">
    <location>
        <begin position="20"/>
        <end position="41"/>
    </location>
</feature>
<gene>
    <name evidence="3" type="ORF">CBO05C_0919</name>
</gene>
<dbReference type="RefSeq" id="WP_030033747.1">
    <property type="nucleotide sequence ID" value="NZ_DF384213.1"/>
</dbReference>
<dbReference type="AlphaFoldDB" id="A0A0S6TYZ0"/>
<feature type="domain" description="CAAX prenyl protease 2/Lysostaphin resistance protein A-like" evidence="2">
    <location>
        <begin position="55"/>
        <end position="153"/>
    </location>
</feature>
<proteinExistence type="predicted"/>
<keyword evidence="1" id="KW-0812">Transmembrane</keyword>
<dbReference type="EMBL" id="DF384213">
    <property type="protein sequence ID" value="GAE01229.1"/>
    <property type="molecule type" value="Genomic_DNA"/>
</dbReference>
<protein>
    <recommendedName>
        <fullName evidence="2">CAAX prenyl protease 2/Lysostaphin resistance protein A-like domain-containing protein</fullName>
    </recommendedName>
</protein>
<organism evidence="3">
    <name type="scientific">Clostridium botulinum B str. Osaka05</name>
    <dbReference type="NCBI Taxonomy" id="1407017"/>
    <lineage>
        <taxon>Bacteria</taxon>
        <taxon>Bacillati</taxon>
        <taxon>Bacillota</taxon>
        <taxon>Clostridia</taxon>
        <taxon>Eubacteriales</taxon>
        <taxon>Clostridiaceae</taxon>
        <taxon>Clostridium</taxon>
    </lineage>
</organism>
<dbReference type="GO" id="GO:0004175">
    <property type="term" value="F:endopeptidase activity"/>
    <property type="evidence" value="ECO:0007669"/>
    <property type="project" value="UniProtKB-ARBA"/>
</dbReference>
<accession>A0A0S6TYZ0</accession>
<feature type="transmembrane region" description="Helical" evidence="1">
    <location>
        <begin position="94"/>
        <end position="111"/>
    </location>
</feature>
<reference evidence="3" key="1">
    <citation type="submission" date="2013-10" db="EMBL/GenBank/DDBJ databases">
        <title>Draft genome sequence of Clostridium botulinum type B strain Osaka05.</title>
        <authorList>
            <person name="Sakaguchi Y."/>
            <person name="Hosomi K."/>
            <person name="Uchiyama J."/>
            <person name="Ogura Y."/>
            <person name="Sakaguchi M."/>
            <person name="Kohda T."/>
            <person name="Mukamoto M."/>
            <person name="Misawa N."/>
            <person name="Matsuzaki S."/>
            <person name="Hayashi T."/>
            <person name="Kozaki S."/>
        </authorList>
    </citation>
    <scope>NUCLEOTIDE SEQUENCE</scope>
    <source>
        <strain evidence="3">Osaka05</strain>
    </source>
</reference>
<dbReference type="Pfam" id="PF02517">
    <property type="entry name" value="Rce1-like"/>
    <property type="match status" value="1"/>
</dbReference>
<evidence type="ECO:0000259" key="2">
    <source>
        <dbReference type="Pfam" id="PF02517"/>
    </source>
</evidence>
<evidence type="ECO:0000313" key="3">
    <source>
        <dbReference type="EMBL" id="GAE01229.1"/>
    </source>
</evidence>
<evidence type="ECO:0000256" key="1">
    <source>
        <dbReference type="SAM" id="Phobius"/>
    </source>
</evidence>
<name>A0A0S6TYZ0_CLOBO</name>
<feature type="transmembrane region" description="Helical" evidence="1">
    <location>
        <begin position="117"/>
        <end position="133"/>
    </location>
</feature>
<feature type="transmembrane region" description="Helical" evidence="1">
    <location>
        <begin position="53"/>
        <end position="73"/>
    </location>
</feature>